<dbReference type="InterPro" id="IPR007055">
    <property type="entry name" value="BON_dom"/>
</dbReference>
<dbReference type="PANTHER" id="PTHR34606">
    <property type="entry name" value="BON DOMAIN-CONTAINING PROTEIN"/>
    <property type="match status" value="1"/>
</dbReference>
<dbReference type="PROSITE" id="PS50914">
    <property type="entry name" value="BON"/>
    <property type="match status" value="1"/>
</dbReference>
<feature type="compositionally biased region" description="Polar residues" evidence="1">
    <location>
        <begin position="19"/>
        <end position="36"/>
    </location>
</feature>
<gene>
    <name evidence="3" type="ORF">DM484_12595</name>
</gene>
<feature type="region of interest" description="Disordered" evidence="1">
    <location>
        <begin position="1"/>
        <end position="46"/>
    </location>
</feature>
<dbReference type="InterPro" id="IPR051686">
    <property type="entry name" value="Lipoprotein_DolP"/>
</dbReference>
<dbReference type="AlphaFoldDB" id="A0A2W4R731"/>
<protein>
    <submittedName>
        <fullName evidence="3">Transporter</fullName>
    </submittedName>
</protein>
<sequence>MLATGAIRAEGTTPAHPQLENTARNSRDNGSATLTPEDQKETRGDINLTAAIRRAVVRRKSLSIDAQNAKIITRNGVVTLRGPVENAAEKIKLQKIAQKTRGVKQVDNQLEIKTP</sequence>
<accession>A0A2W4R731</accession>
<organism evidence="3 4">
    <name type="scientific">Candidatus Methylumidiphilus alinenensis</name>
    <dbReference type="NCBI Taxonomy" id="2202197"/>
    <lineage>
        <taxon>Bacteria</taxon>
        <taxon>Pseudomonadati</taxon>
        <taxon>Pseudomonadota</taxon>
        <taxon>Gammaproteobacteria</taxon>
        <taxon>Methylococcales</taxon>
        <taxon>Candidatus Methylumidiphilus</taxon>
    </lineage>
</organism>
<feature type="domain" description="BON" evidence="2">
    <location>
        <begin position="44"/>
        <end position="114"/>
    </location>
</feature>
<dbReference type="PANTHER" id="PTHR34606:SF15">
    <property type="entry name" value="BON DOMAIN-CONTAINING PROTEIN"/>
    <property type="match status" value="1"/>
</dbReference>
<comment type="caution">
    <text evidence="3">The sequence shown here is derived from an EMBL/GenBank/DDBJ whole genome shotgun (WGS) entry which is preliminary data.</text>
</comment>
<evidence type="ECO:0000256" key="1">
    <source>
        <dbReference type="SAM" id="MobiDB-lite"/>
    </source>
</evidence>
<dbReference type="Pfam" id="PF04972">
    <property type="entry name" value="BON"/>
    <property type="match status" value="1"/>
</dbReference>
<evidence type="ECO:0000259" key="2">
    <source>
        <dbReference type="PROSITE" id="PS50914"/>
    </source>
</evidence>
<name>A0A2W4R731_9GAMM</name>
<dbReference type="Proteomes" id="UP000249396">
    <property type="component" value="Unassembled WGS sequence"/>
</dbReference>
<evidence type="ECO:0000313" key="4">
    <source>
        <dbReference type="Proteomes" id="UP000249396"/>
    </source>
</evidence>
<dbReference type="Gene3D" id="3.30.1340.30">
    <property type="match status" value="1"/>
</dbReference>
<dbReference type="EMBL" id="QJPH01000314">
    <property type="protein sequence ID" value="PZN78746.1"/>
    <property type="molecule type" value="Genomic_DNA"/>
</dbReference>
<proteinExistence type="predicted"/>
<reference evidence="3 4" key="1">
    <citation type="journal article" date="2018" name="Aquat. Microb. Ecol.">
        <title>Gammaproteobacterial methanotrophs dominate.</title>
        <authorList>
            <person name="Rissanen A.J."/>
            <person name="Saarenheimo J."/>
            <person name="Tiirola M."/>
            <person name="Peura S."/>
            <person name="Aalto S.L."/>
            <person name="Karvinen A."/>
            <person name="Nykanen H."/>
        </authorList>
    </citation>
    <scope>NUCLEOTIDE SEQUENCE [LARGE SCALE GENOMIC DNA]</scope>
    <source>
        <strain evidence="3">AMbin10</strain>
    </source>
</reference>
<evidence type="ECO:0000313" key="3">
    <source>
        <dbReference type="EMBL" id="PZN78746.1"/>
    </source>
</evidence>